<proteinExistence type="inferred from homology"/>
<feature type="region of interest" description="Disordered" evidence="7">
    <location>
        <begin position="246"/>
        <end position="293"/>
    </location>
</feature>
<dbReference type="InterPro" id="IPR051202">
    <property type="entry name" value="Peptidase_C40"/>
</dbReference>
<evidence type="ECO:0000259" key="9">
    <source>
        <dbReference type="PROSITE" id="PS51935"/>
    </source>
</evidence>
<dbReference type="AlphaFoldDB" id="A0A0R2D6R0"/>
<evidence type="ECO:0000313" key="10">
    <source>
        <dbReference type="EMBL" id="KRM95932.1"/>
    </source>
</evidence>
<keyword evidence="2" id="KW-0645">Protease</keyword>
<dbReference type="InterPro" id="IPR038765">
    <property type="entry name" value="Papain-like_cys_pep_sf"/>
</dbReference>
<feature type="coiled-coil region" evidence="6">
    <location>
        <begin position="170"/>
        <end position="199"/>
    </location>
</feature>
<dbReference type="Gene3D" id="3.90.1720.10">
    <property type="entry name" value="endopeptidase domain like (from Nostoc punctiforme)"/>
    <property type="match status" value="1"/>
</dbReference>
<reference evidence="10 11" key="1">
    <citation type="journal article" date="2015" name="Genome Announc.">
        <title>Expanding the biotechnology potential of lactobacilli through comparative genomics of 213 strains and associated genera.</title>
        <authorList>
            <person name="Sun Z."/>
            <person name="Harris H.M."/>
            <person name="McCann A."/>
            <person name="Guo C."/>
            <person name="Argimon S."/>
            <person name="Zhang W."/>
            <person name="Yang X."/>
            <person name="Jeffery I.B."/>
            <person name="Cooney J.C."/>
            <person name="Kagawa T.F."/>
            <person name="Liu W."/>
            <person name="Song Y."/>
            <person name="Salvetti E."/>
            <person name="Wrobel A."/>
            <person name="Rasinkangas P."/>
            <person name="Parkhill J."/>
            <person name="Rea M.C."/>
            <person name="O'Sullivan O."/>
            <person name="Ritari J."/>
            <person name="Douillard F.P."/>
            <person name="Paul Ross R."/>
            <person name="Yang R."/>
            <person name="Briner A.E."/>
            <person name="Felis G.E."/>
            <person name="de Vos W.M."/>
            <person name="Barrangou R."/>
            <person name="Klaenhammer T.R."/>
            <person name="Caufield P.W."/>
            <person name="Cui Y."/>
            <person name="Zhang H."/>
            <person name="O'Toole P.W."/>
        </authorList>
    </citation>
    <scope>NUCLEOTIDE SEQUENCE [LARGE SCALE GENOMIC DNA]</scope>
    <source>
        <strain evidence="10 11">DSM 21051</strain>
    </source>
</reference>
<dbReference type="Gene3D" id="6.10.250.3150">
    <property type="match status" value="1"/>
</dbReference>
<keyword evidence="4" id="KW-0378">Hydrolase</keyword>
<evidence type="ECO:0000256" key="7">
    <source>
        <dbReference type="SAM" id="MobiDB-lite"/>
    </source>
</evidence>
<protein>
    <submittedName>
        <fullName evidence="10">NlpC P60</fullName>
    </submittedName>
</protein>
<dbReference type="GO" id="GO:0008234">
    <property type="term" value="F:cysteine-type peptidase activity"/>
    <property type="evidence" value="ECO:0007669"/>
    <property type="project" value="UniProtKB-KW"/>
</dbReference>
<feature type="domain" description="NlpC/P60" evidence="9">
    <location>
        <begin position="292"/>
        <end position="411"/>
    </location>
</feature>
<evidence type="ECO:0000313" key="11">
    <source>
        <dbReference type="Proteomes" id="UP000051015"/>
    </source>
</evidence>
<sequence>MGKNNLVRVTTAMVTALVIFGLKTGVSASDTSSKISDVNQKIDQTQSLISDGQKKISKLQEKQTVDAQEIQSLNKNIDARKAHLAKQARSAQLNDTSSVIQFVTDSNSLSDAVDRVTTVATMVHANNQTLSDQKKDKLKVAADKESIDLAATQQKKVNTKLQSDMADLAVQKTELQVKKAKEDADKKKAENALAAAKKAATTVKTTKDSTVAVKALATANKAATDVTNKTENLTNVVAASSSGNKAANVTNLSNNNNNNKTTTSVNNSTNSEANNAASSSSSTSSSVPSSSSVDTGSAVSAALSLTRMGIPYVWGGASLSGMDCSGLTAYVYGKFGVSLPHNTAAQEGYVSYESVSQAQPGDLLFWGSKGSSYHVAIYIGGGQYVHAPQTGQNVKVGSISTFTPSFAGRLK</sequence>
<dbReference type="GO" id="GO:0006508">
    <property type="term" value="P:proteolysis"/>
    <property type="evidence" value="ECO:0007669"/>
    <property type="project" value="UniProtKB-KW"/>
</dbReference>
<dbReference type="EMBL" id="AYZD01000018">
    <property type="protein sequence ID" value="KRM95932.1"/>
    <property type="molecule type" value="Genomic_DNA"/>
</dbReference>
<evidence type="ECO:0000256" key="1">
    <source>
        <dbReference type="ARBA" id="ARBA00007074"/>
    </source>
</evidence>
<evidence type="ECO:0000256" key="6">
    <source>
        <dbReference type="SAM" id="Coils"/>
    </source>
</evidence>
<dbReference type="OrthoDB" id="1654978at2"/>
<feature type="chain" id="PRO_5006415983" evidence="8">
    <location>
        <begin position="29"/>
        <end position="411"/>
    </location>
</feature>
<dbReference type="Proteomes" id="UP000051015">
    <property type="component" value="Unassembled WGS sequence"/>
</dbReference>
<dbReference type="Pfam" id="PF24568">
    <property type="entry name" value="CC_PcsB"/>
    <property type="match status" value="1"/>
</dbReference>
<evidence type="ECO:0000256" key="8">
    <source>
        <dbReference type="SAM" id="SignalP"/>
    </source>
</evidence>
<evidence type="ECO:0000256" key="4">
    <source>
        <dbReference type="ARBA" id="ARBA00022801"/>
    </source>
</evidence>
<accession>A0A0R2D6R0</accession>
<dbReference type="PATRIC" id="fig|1423725.3.peg.1453"/>
<organism evidence="10 11">
    <name type="scientific">Liquorilactobacillus aquaticus DSM 21051</name>
    <dbReference type="NCBI Taxonomy" id="1423725"/>
    <lineage>
        <taxon>Bacteria</taxon>
        <taxon>Bacillati</taxon>
        <taxon>Bacillota</taxon>
        <taxon>Bacilli</taxon>
        <taxon>Lactobacillales</taxon>
        <taxon>Lactobacillaceae</taxon>
        <taxon>Liquorilactobacillus</taxon>
    </lineage>
</organism>
<dbReference type="PANTHER" id="PTHR47053">
    <property type="entry name" value="MUREIN DD-ENDOPEPTIDASE MEPH-RELATED"/>
    <property type="match status" value="1"/>
</dbReference>
<evidence type="ECO:0000256" key="5">
    <source>
        <dbReference type="ARBA" id="ARBA00022807"/>
    </source>
</evidence>
<dbReference type="SUPFAM" id="SSF54001">
    <property type="entry name" value="Cysteine proteinases"/>
    <property type="match status" value="1"/>
</dbReference>
<dbReference type="InterPro" id="IPR057309">
    <property type="entry name" value="PcsB_CC"/>
</dbReference>
<dbReference type="RefSeq" id="WP_057876382.1">
    <property type="nucleotide sequence ID" value="NZ_AYZD01000018.1"/>
</dbReference>
<keyword evidence="5" id="KW-0788">Thiol protease</keyword>
<comment type="similarity">
    <text evidence="1">Belongs to the peptidase C40 family.</text>
</comment>
<dbReference type="InterPro" id="IPR000064">
    <property type="entry name" value="NLP_P60_dom"/>
</dbReference>
<dbReference type="PANTHER" id="PTHR47053:SF1">
    <property type="entry name" value="MUREIN DD-ENDOPEPTIDASE MEPH-RELATED"/>
    <property type="match status" value="1"/>
</dbReference>
<evidence type="ECO:0000256" key="3">
    <source>
        <dbReference type="ARBA" id="ARBA00022729"/>
    </source>
</evidence>
<keyword evidence="3 8" id="KW-0732">Signal</keyword>
<comment type="caution">
    <text evidence="10">The sequence shown here is derived from an EMBL/GenBank/DDBJ whole genome shotgun (WGS) entry which is preliminary data.</text>
</comment>
<evidence type="ECO:0000256" key="2">
    <source>
        <dbReference type="ARBA" id="ARBA00022670"/>
    </source>
</evidence>
<dbReference type="STRING" id="1423725.FC19_GL001411"/>
<feature type="signal peptide" evidence="8">
    <location>
        <begin position="1"/>
        <end position="28"/>
    </location>
</feature>
<name>A0A0R2D6R0_9LACO</name>
<gene>
    <name evidence="10" type="ORF">FC19_GL001411</name>
</gene>
<keyword evidence="11" id="KW-1185">Reference proteome</keyword>
<keyword evidence="6" id="KW-0175">Coiled coil</keyword>
<dbReference type="PROSITE" id="PS51935">
    <property type="entry name" value="NLPC_P60"/>
    <property type="match status" value="1"/>
</dbReference>
<dbReference type="Pfam" id="PF00877">
    <property type="entry name" value="NLPC_P60"/>
    <property type="match status" value="1"/>
</dbReference>